<organism evidence="1 2">
    <name type="scientific">Paraburkholderia unamae</name>
    <dbReference type="NCBI Taxonomy" id="219649"/>
    <lineage>
        <taxon>Bacteria</taxon>
        <taxon>Pseudomonadati</taxon>
        <taxon>Pseudomonadota</taxon>
        <taxon>Betaproteobacteria</taxon>
        <taxon>Burkholderiales</taxon>
        <taxon>Burkholderiaceae</taxon>
        <taxon>Paraburkholderia</taxon>
    </lineage>
</organism>
<proteinExistence type="predicted"/>
<name>A0ACC6RVC2_9BURK</name>
<comment type="caution">
    <text evidence="1">The sequence shown here is derived from an EMBL/GenBank/DDBJ whole genome shotgun (WGS) entry which is preliminary data.</text>
</comment>
<protein>
    <submittedName>
        <fullName evidence="1">Group II intron reverse transcriptase/maturase</fullName>
        <ecNumber evidence="1">2.7.7.49</ecNumber>
    </submittedName>
</protein>
<keyword evidence="2" id="KW-1185">Reference proteome</keyword>
<keyword evidence="1" id="KW-0695">RNA-directed DNA polymerase</keyword>
<dbReference type="Proteomes" id="UP001392318">
    <property type="component" value="Unassembled WGS sequence"/>
</dbReference>
<dbReference type="EMBL" id="JAYMRU010000044">
    <property type="protein sequence ID" value="MEM5405573.1"/>
    <property type="molecule type" value="Genomic_DNA"/>
</dbReference>
<keyword evidence="1" id="KW-0808">Transferase</keyword>
<evidence type="ECO:0000313" key="1">
    <source>
        <dbReference type="EMBL" id="MEM5405573.1"/>
    </source>
</evidence>
<keyword evidence="1" id="KW-0548">Nucleotidyltransferase</keyword>
<accession>A0ACC6RVC2</accession>
<sequence>MTAKAACAGAPSGDAGHWHDIHWATCYREVRRLQTRIFKATKEGRWGKVKALQWLLTHSFSGKALAVRRVTENHGKKTPGVDKVTWSTPDAKYRAIKALSRHVYAPRPLRRIYIPKSNGKMRALGIPCMVDRAMQALHLLALEPVSETCADSHSYGFRRDRSTADAIEQCFTALAKKTSSQWILEGDIRACFDEISHSWLVTNVPTDTVILRKWLKAGYIEDRQLFPTNAGTPQGGIISPAISNWALDGLQHQLAEKFIRCKVDGKWIRPKVGLVRYADDFVITGYSRELLEDEVKPLVEAFLQERGLTLSPEKTRITHISQGFDFLGQNIRKYPNGKLLIKPSKKNVQTFLTKMRAVIKDNASAKQVSLIGLLNPIINGWANYHRHVVSKEVYSAVDTAIWQALWKWCCRRHPCKGARWIRMRYFHREGTRHWVFAADTGELTAEGNPRRLRLREASDVPIRRHTQVRGDANPFDPAWERYFEDRYGLKMANTLSGRGQLIRLWLDQERACVVCQQRITAATGWHVHHIVRRVDGGSSARAHLVMVHPVCHQQIHSRGLTVKKPAPTWGF</sequence>
<gene>
    <name evidence="1" type="primary">ltrA</name>
    <name evidence="1" type="ORF">VSR83_37145</name>
</gene>
<evidence type="ECO:0000313" key="2">
    <source>
        <dbReference type="Proteomes" id="UP001392318"/>
    </source>
</evidence>
<dbReference type="EC" id="2.7.7.49" evidence="1"/>
<reference evidence="1" key="1">
    <citation type="submission" date="2024-01" db="EMBL/GenBank/DDBJ databases">
        <title>The diversity of rhizobia nodulating Mimosa spp. in eleven states of Brazil covering several biomes is determined by host plant, location, and edaphic factors.</title>
        <authorList>
            <person name="Rouws L."/>
            <person name="Barauna A."/>
            <person name="Beukes C."/>
            <person name="De Faria S.M."/>
            <person name="Gross E."/>
            <person name="Dos Reis Junior F.B."/>
            <person name="Simon M."/>
            <person name="Maluk M."/>
            <person name="Odee D.W."/>
            <person name="Kenicer G."/>
            <person name="Young J.P.W."/>
            <person name="Reis V.M."/>
            <person name="Zilli J."/>
            <person name="James E.K."/>
        </authorList>
    </citation>
    <scope>NUCLEOTIDE SEQUENCE</scope>
    <source>
        <strain evidence="1">JPY452</strain>
    </source>
</reference>